<proteinExistence type="predicted"/>
<dbReference type="HOGENOM" id="CLU_1311637_0_0_1"/>
<organism evidence="4 5">
    <name type="scientific">Amborella trichopoda</name>
    <dbReference type="NCBI Taxonomy" id="13333"/>
    <lineage>
        <taxon>Eukaryota</taxon>
        <taxon>Viridiplantae</taxon>
        <taxon>Streptophyta</taxon>
        <taxon>Embryophyta</taxon>
        <taxon>Tracheophyta</taxon>
        <taxon>Spermatophyta</taxon>
        <taxon>Magnoliopsida</taxon>
        <taxon>Amborellales</taxon>
        <taxon>Amborellaceae</taxon>
        <taxon>Amborella</taxon>
    </lineage>
</organism>
<keyword evidence="5" id="KW-1185">Reference proteome</keyword>
<evidence type="ECO:0000256" key="1">
    <source>
        <dbReference type="ARBA" id="ARBA00004167"/>
    </source>
</evidence>
<evidence type="ECO:0000256" key="2">
    <source>
        <dbReference type="ARBA" id="ARBA00022729"/>
    </source>
</evidence>
<comment type="subcellular location">
    <subcellularLocation>
        <location evidence="1">Membrane</location>
        <topology evidence="1">Single-pass membrane protein</topology>
    </subcellularLocation>
</comment>
<dbReference type="Pfam" id="PF13947">
    <property type="entry name" value="GUB_WAK_bind"/>
    <property type="match status" value="1"/>
</dbReference>
<gene>
    <name evidence="4" type="ORF">AMTR_s00022p00101220</name>
</gene>
<dbReference type="EMBL" id="KI392687">
    <property type="protein sequence ID" value="ERN11489.1"/>
    <property type="molecule type" value="Genomic_DNA"/>
</dbReference>
<evidence type="ECO:0000313" key="4">
    <source>
        <dbReference type="EMBL" id="ERN11489.1"/>
    </source>
</evidence>
<sequence>MAKPGCEERCGDIEIPYPFGMGHEGCFMEGFDITCNRSFIPPKPFIGKGNLQVLNISLAKAEEVRVNTTQTLAYSWTNGNNNGAYVKLRGNGPYTISNKTVFTAIGTVVNGSCAGIGCCQTTLPKHKKHLRVFASSLKNHTLSGNYSWCSYDFLAELENCKFIETDLRHFLDKADLAIVLERAIGKGRGGARDCKFHRHSICMWAEHGVF</sequence>
<name>W1PUH3_AMBTC</name>
<dbReference type="GO" id="GO:0030247">
    <property type="term" value="F:polysaccharide binding"/>
    <property type="evidence" value="ECO:0007669"/>
    <property type="project" value="InterPro"/>
</dbReference>
<accession>W1PUH3</accession>
<dbReference type="PANTHER" id="PTHR33491">
    <property type="entry name" value="OSJNBA0016N04.9 PROTEIN"/>
    <property type="match status" value="1"/>
</dbReference>
<dbReference type="GO" id="GO:0016020">
    <property type="term" value="C:membrane"/>
    <property type="evidence" value="ECO:0007669"/>
    <property type="project" value="UniProtKB-SubCell"/>
</dbReference>
<dbReference type="AlphaFoldDB" id="W1PUH3"/>
<dbReference type="InterPro" id="IPR025287">
    <property type="entry name" value="WAK_GUB"/>
</dbReference>
<evidence type="ECO:0000313" key="5">
    <source>
        <dbReference type="Proteomes" id="UP000017836"/>
    </source>
</evidence>
<feature type="domain" description="Wall-associated receptor kinase galacturonan-binding" evidence="3">
    <location>
        <begin position="6"/>
        <end position="66"/>
    </location>
</feature>
<dbReference type="Gramene" id="ERN11489">
    <property type="protein sequence ID" value="ERN11489"/>
    <property type="gene ID" value="AMTR_s00022p00101220"/>
</dbReference>
<evidence type="ECO:0000259" key="3">
    <source>
        <dbReference type="Pfam" id="PF13947"/>
    </source>
</evidence>
<protein>
    <recommendedName>
        <fullName evidence="3">Wall-associated receptor kinase galacturonan-binding domain-containing protein</fullName>
    </recommendedName>
</protein>
<reference evidence="5" key="1">
    <citation type="journal article" date="2013" name="Science">
        <title>The Amborella genome and the evolution of flowering plants.</title>
        <authorList>
            <consortium name="Amborella Genome Project"/>
        </authorList>
    </citation>
    <scope>NUCLEOTIDE SEQUENCE [LARGE SCALE GENOMIC DNA]</scope>
</reference>
<dbReference type="eggNOG" id="ENOG502QQPF">
    <property type="taxonomic scope" value="Eukaryota"/>
</dbReference>
<dbReference type="Proteomes" id="UP000017836">
    <property type="component" value="Unassembled WGS sequence"/>
</dbReference>
<keyword evidence="2" id="KW-0732">Signal</keyword>